<dbReference type="Pfam" id="PF05659">
    <property type="entry name" value="RPW8"/>
    <property type="match status" value="1"/>
</dbReference>
<evidence type="ECO:0000313" key="3">
    <source>
        <dbReference type="Proteomes" id="UP001190926"/>
    </source>
</evidence>
<feature type="domain" description="RPW8" evidence="1">
    <location>
        <begin position="1"/>
        <end position="145"/>
    </location>
</feature>
<dbReference type="EMBL" id="SDAM02029587">
    <property type="protein sequence ID" value="KAH6755783.1"/>
    <property type="molecule type" value="Genomic_DNA"/>
</dbReference>
<accession>A0AAD4IN08</accession>
<dbReference type="AlphaFoldDB" id="A0AAD4IN08"/>
<organism evidence="2 3">
    <name type="scientific">Perilla frutescens var. hirtella</name>
    <name type="common">Perilla citriodora</name>
    <name type="synonym">Perilla setoyensis</name>
    <dbReference type="NCBI Taxonomy" id="608512"/>
    <lineage>
        <taxon>Eukaryota</taxon>
        <taxon>Viridiplantae</taxon>
        <taxon>Streptophyta</taxon>
        <taxon>Embryophyta</taxon>
        <taxon>Tracheophyta</taxon>
        <taxon>Spermatophyta</taxon>
        <taxon>Magnoliopsida</taxon>
        <taxon>eudicotyledons</taxon>
        <taxon>Gunneridae</taxon>
        <taxon>Pentapetalae</taxon>
        <taxon>asterids</taxon>
        <taxon>lamiids</taxon>
        <taxon>Lamiales</taxon>
        <taxon>Lamiaceae</taxon>
        <taxon>Nepetoideae</taxon>
        <taxon>Elsholtzieae</taxon>
        <taxon>Perilla</taxon>
    </lineage>
</organism>
<evidence type="ECO:0000313" key="2">
    <source>
        <dbReference type="EMBL" id="KAH6755783.1"/>
    </source>
</evidence>
<evidence type="ECO:0000259" key="1">
    <source>
        <dbReference type="PROSITE" id="PS51153"/>
    </source>
</evidence>
<protein>
    <recommendedName>
        <fullName evidence="1">RPW8 domain-containing protein</fullName>
    </recommendedName>
</protein>
<comment type="caution">
    <text evidence="2">The sequence shown here is derived from an EMBL/GenBank/DDBJ whole genome shotgun (WGS) entry which is preliminary data.</text>
</comment>
<name>A0AAD4IN08_PERFH</name>
<dbReference type="PROSITE" id="PS51153">
    <property type="entry name" value="RPW8"/>
    <property type="match status" value="1"/>
</dbReference>
<dbReference type="InterPro" id="IPR008808">
    <property type="entry name" value="Powdery_mildew-R_dom"/>
</dbReference>
<sequence length="145" mass="16385">MEGAALGACFDVLFTSVVEATKKVAGFTPHLNRLQSTLSRIKPIIDDVETLNLILDRPRHETEAFTARLIEAERLVVRCSKVSNWNVFMRLYYSSKLSNLEASLLTFFQINVAVLHLCETKRVSVVVSDLQEKVNQMAKMLNKLS</sequence>
<gene>
    <name evidence="2" type="ORF">C2S53_009628</name>
</gene>
<proteinExistence type="predicted"/>
<reference evidence="2 3" key="1">
    <citation type="journal article" date="2021" name="Nat. Commun.">
        <title>Incipient diploidization of the medicinal plant Perilla within 10,000 years.</title>
        <authorList>
            <person name="Zhang Y."/>
            <person name="Shen Q."/>
            <person name="Leng L."/>
            <person name="Zhang D."/>
            <person name="Chen S."/>
            <person name="Shi Y."/>
            <person name="Ning Z."/>
            <person name="Chen S."/>
        </authorList>
    </citation>
    <scope>NUCLEOTIDE SEQUENCE [LARGE SCALE GENOMIC DNA]</scope>
    <source>
        <strain evidence="3">cv. PC099</strain>
    </source>
</reference>
<dbReference type="Proteomes" id="UP001190926">
    <property type="component" value="Unassembled WGS sequence"/>
</dbReference>
<keyword evidence="3" id="KW-1185">Reference proteome</keyword>